<dbReference type="OrthoDB" id="2126698at2759"/>
<feature type="transmembrane region" description="Helical" evidence="2">
    <location>
        <begin position="26"/>
        <end position="48"/>
    </location>
</feature>
<keyword evidence="2" id="KW-0472">Membrane</keyword>
<feature type="transmembrane region" description="Helical" evidence="2">
    <location>
        <begin position="190"/>
        <end position="211"/>
    </location>
</feature>
<dbReference type="GO" id="GO:0016020">
    <property type="term" value="C:membrane"/>
    <property type="evidence" value="ECO:0007669"/>
    <property type="project" value="InterPro"/>
</dbReference>
<reference evidence="3" key="2">
    <citation type="journal article" date="2023" name="Plants (Basel)">
        <title>Annotation of the Turnera subulata (Passifloraceae) Draft Genome Reveals the S-Locus Evolved after the Divergence of Turneroideae from Passifloroideae in a Stepwise Manner.</title>
        <authorList>
            <person name="Henning P.M."/>
            <person name="Roalson E.H."/>
            <person name="Mir W."/>
            <person name="McCubbin A.G."/>
            <person name="Shore J.S."/>
        </authorList>
    </citation>
    <scope>NUCLEOTIDE SEQUENCE</scope>
    <source>
        <strain evidence="3">F60SS</strain>
    </source>
</reference>
<comment type="caution">
    <text evidence="3">The sequence shown here is derived from an EMBL/GenBank/DDBJ whole genome shotgun (WGS) entry which is preliminary data.</text>
</comment>
<keyword evidence="2" id="KW-0812">Transmembrane</keyword>
<accession>A0A9Q0FH46</accession>
<dbReference type="GO" id="GO:0015297">
    <property type="term" value="F:antiporter activity"/>
    <property type="evidence" value="ECO:0007669"/>
    <property type="project" value="InterPro"/>
</dbReference>
<evidence type="ECO:0000313" key="3">
    <source>
        <dbReference type="EMBL" id="KAJ4830271.1"/>
    </source>
</evidence>
<keyword evidence="4" id="KW-1185">Reference proteome</keyword>
<proteinExistence type="inferred from homology"/>
<comment type="similarity">
    <text evidence="1">Belongs to the multi antimicrobial extrusion (MATE) (TC 2.A.66.1) family.</text>
</comment>
<gene>
    <name evidence="3" type="ORF">Tsubulata_039336</name>
</gene>
<feature type="transmembrane region" description="Helical" evidence="2">
    <location>
        <begin position="115"/>
        <end position="136"/>
    </location>
</feature>
<dbReference type="InterPro" id="IPR002528">
    <property type="entry name" value="MATE_fam"/>
</dbReference>
<dbReference type="Pfam" id="PF01554">
    <property type="entry name" value="MatE"/>
    <property type="match status" value="2"/>
</dbReference>
<evidence type="ECO:0000256" key="1">
    <source>
        <dbReference type="ARBA" id="ARBA00010199"/>
    </source>
</evidence>
<reference evidence="3" key="1">
    <citation type="submission" date="2022-02" db="EMBL/GenBank/DDBJ databases">
        <authorList>
            <person name="Henning P.M."/>
            <person name="McCubbin A.G."/>
            <person name="Shore J.S."/>
        </authorList>
    </citation>
    <scope>NUCLEOTIDE SEQUENCE</scope>
    <source>
        <strain evidence="3">F60SS</strain>
        <tissue evidence="3">Leaves</tissue>
    </source>
</reference>
<dbReference type="PANTHER" id="PTHR11206">
    <property type="entry name" value="MULTIDRUG RESISTANCE PROTEIN"/>
    <property type="match status" value="1"/>
</dbReference>
<keyword evidence="2" id="KW-1133">Transmembrane helix</keyword>
<dbReference type="Proteomes" id="UP001141552">
    <property type="component" value="Unassembled WGS sequence"/>
</dbReference>
<evidence type="ECO:0000256" key="2">
    <source>
        <dbReference type="SAM" id="Phobius"/>
    </source>
</evidence>
<protein>
    <submittedName>
        <fullName evidence="3">Uncharacterized protein</fullName>
    </submittedName>
</protein>
<organism evidence="3 4">
    <name type="scientific">Turnera subulata</name>
    <dbReference type="NCBI Taxonomy" id="218843"/>
    <lineage>
        <taxon>Eukaryota</taxon>
        <taxon>Viridiplantae</taxon>
        <taxon>Streptophyta</taxon>
        <taxon>Embryophyta</taxon>
        <taxon>Tracheophyta</taxon>
        <taxon>Spermatophyta</taxon>
        <taxon>Magnoliopsida</taxon>
        <taxon>eudicotyledons</taxon>
        <taxon>Gunneridae</taxon>
        <taxon>Pentapetalae</taxon>
        <taxon>rosids</taxon>
        <taxon>fabids</taxon>
        <taxon>Malpighiales</taxon>
        <taxon>Passifloraceae</taxon>
        <taxon>Turnera</taxon>
    </lineage>
</organism>
<dbReference type="AlphaFoldDB" id="A0A9Q0FH46"/>
<name>A0A9Q0FH46_9ROSI</name>
<dbReference type="EMBL" id="JAKUCV010005686">
    <property type="protein sequence ID" value="KAJ4830271.1"/>
    <property type="molecule type" value="Genomic_DNA"/>
</dbReference>
<evidence type="ECO:0000313" key="4">
    <source>
        <dbReference type="Proteomes" id="UP001141552"/>
    </source>
</evidence>
<sequence>MAAALETLCGQAFGAGQYRKLGNQTYGAIFFLTIVSIGLSSVPSVVVIRDCNIIVRPFTKPTTRDLSPVCLPSNHVINSLTIISTLYSIPYGLSAAVSTRVSNELGSRNPQAGRVAVYSVMILAVTELLAVSGALFTSGRVFGYIFSGDKEVVDYVSTVAPLICLSVIVDGSQGVQSGVAKGCGWQKLGAYVNIASLYLGGIPAAAILGFWQLRQGKGSLKGDLGQKMY</sequence>
<dbReference type="GO" id="GO:0042910">
    <property type="term" value="F:xenobiotic transmembrane transporter activity"/>
    <property type="evidence" value="ECO:0007669"/>
    <property type="project" value="InterPro"/>
</dbReference>